<dbReference type="EMBL" id="BAAATZ010000020">
    <property type="protein sequence ID" value="GAA2731585.1"/>
    <property type="molecule type" value="Genomic_DNA"/>
</dbReference>
<keyword evidence="2" id="KW-1185">Reference proteome</keyword>
<comment type="caution">
    <text evidence="1">The sequence shown here is derived from an EMBL/GenBank/DDBJ whole genome shotgun (WGS) entry which is preliminary data.</text>
</comment>
<sequence>MAILAVTEDLPGDSFDEAIIVSDSGRRAAQQDARLYFGQARIVAMKAPSDEAKLAMCLVDAP</sequence>
<reference evidence="2" key="1">
    <citation type="journal article" date="2019" name="Int. J. Syst. Evol. Microbiol.">
        <title>The Global Catalogue of Microorganisms (GCM) 10K type strain sequencing project: providing services to taxonomists for standard genome sequencing and annotation.</title>
        <authorList>
            <consortium name="The Broad Institute Genomics Platform"/>
            <consortium name="The Broad Institute Genome Sequencing Center for Infectious Disease"/>
            <person name="Wu L."/>
            <person name="Ma J."/>
        </authorList>
    </citation>
    <scope>NUCLEOTIDE SEQUENCE [LARGE SCALE GENOMIC DNA]</scope>
    <source>
        <strain evidence="2">JCM 8201</strain>
    </source>
</reference>
<dbReference type="Proteomes" id="UP001501842">
    <property type="component" value="Unassembled WGS sequence"/>
</dbReference>
<name>A0ABP6GWS2_9ACTN</name>
<accession>A0ABP6GWS2</accession>
<evidence type="ECO:0000313" key="2">
    <source>
        <dbReference type="Proteomes" id="UP001501842"/>
    </source>
</evidence>
<organism evidence="1 2">
    <name type="scientific">Actinocorallia aurantiaca</name>
    <dbReference type="NCBI Taxonomy" id="46204"/>
    <lineage>
        <taxon>Bacteria</taxon>
        <taxon>Bacillati</taxon>
        <taxon>Actinomycetota</taxon>
        <taxon>Actinomycetes</taxon>
        <taxon>Streptosporangiales</taxon>
        <taxon>Thermomonosporaceae</taxon>
        <taxon>Actinocorallia</taxon>
    </lineage>
</organism>
<protein>
    <submittedName>
        <fullName evidence="1">Uncharacterized protein</fullName>
    </submittedName>
</protein>
<proteinExistence type="predicted"/>
<gene>
    <name evidence="1" type="ORF">GCM10010439_47370</name>
</gene>
<evidence type="ECO:0000313" key="1">
    <source>
        <dbReference type="EMBL" id="GAA2731585.1"/>
    </source>
</evidence>